<keyword evidence="2" id="KW-1185">Reference proteome</keyword>
<accession>A0A0E0JXE5</accession>
<dbReference type="Gramene" id="OPUNC02G08020.1">
    <property type="protein sequence ID" value="OPUNC02G08020.1"/>
    <property type="gene ID" value="OPUNC02G08020"/>
</dbReference>
<sequence length="66" mass="7696">MSKCMDTQVSDMLMVYRWLVQLYSIRCGGFQHWRSWSRVIEGVKVPNVMDLHGTGVVSLDYTLAHY</sequence>
<protein>
    <submittedName>
        <fullName evidence="1">Uncharacterized protein</fullName>
    </submittedName>
</protein>
<organism evidence="1">
    <name type="scientific">Oryza punctata</name>
    <name type="common">Red rice</name>
    <dbReference type="NCBI Taxonomy" id="4537"/>
    <lineage>
        <taxon>Eukaryota</taxon>
        <taxon>Viridiplantae</taxon>
        <taxon>Streptophyta</taxon>
        <taxon>Embryophyta</taxon>
        <taxon>Tracheophyta</taxon>
        <taxon>Spermatophyta</taxon>
        <taxon>Magnoliopsida</taxon>
        <taxon>Liliopsida</taxon>
        <taxon>Poales</taxon>
        <taxon>Poaceae</taxon>
        <taxon>BOP clade</taxon>
        <taxon>Oryzoideae</taxon>
        <taxon>Oryzeae</taxon>
        <taxon>Oryzinae</taxon>
        <taxon>Oryza</taxon>
    </lineage>
</organism>
<reference evidence="1" key="2">
    <citation type="submission" date="2018-05" db="EMBL/GenBank/DDBJ databases">
        <title>OpunRS2 (Oryza punctata Reference Sequence Version 2).</title>
        <authorList>
            <person name="Zhang J."/>
            <person name="Kudrna D."/>
            <person name="Lee S."/>
            <person name="Talag J."/>
            <person name="Welchert J."/>
            <person name="Wing R.A."/>
        </authorList>
    </citation>
    <scope>NUCLEOTIDE SEQUENCE [LARGE SCALE GENOMIC DNA]</scope>
</reference>
<evidence type="ECO:0000313" key="1">
    <source>
        <dbReference type="EnsemblPlants" id="OPUNC02G08020.1"/>
    </source>
</evidence>
<dbReference type="HOGENOM" id="CLU_2835621_0_0_1"/>
<dbReference type="Proteomes" id="UP000026962">
    <property type="component" value="Chromosome 2"/>
</dbReference>
<proteinExistence type="predicted"/>
<evidence type="ECO:0000313" key="2">
    <source>
        <dbReference type="Proteomes" id="UP000026962"/>
    </source>
</evidence>
<dbReference type="EnsemblPlants" id="OPUNC02G08020.1">
    <property type="protein sequence ID" value="OPUNC02G08020.1"/>
    <property type="gene ID" value="OPUNC02G08020"/>
</dbReference>
<dbReference type="AlphaFoldDB" id="A0A0E0JXE5"/>
<reference evidence="1" key="1">
    <citation type="submission" date="2015-04" db="UniProtKB">
        <authorList>
            <consortium name="EnsemblPlants"/>
        </authorList>
    </citation>
    <scope>IDENTIFICATION</scope>
</reference>
<name>A0A0E0JXE5_ORYPU</name>